<reference evidence="4 5" key="1">
    <citation type="submission" date="2023-01" db="EMBL/GenBank/DDBJ databases">
        <title>Vibrio sp. KJ40-1 sp.nov, isolated from marine algae.</title>
        <authorList>
            <person name="Butt M."/>
            <person name="Kim J.M.J."/>
            <person name="Jeon C.O.C."/>
        </authorList>
    </citation>
    <scope>NUCLEOTIDE SEQUENCE [LARGE SCALE GENOMIC DNA]</scope>
    <source>
        <strain evidence="4 5">KJ40-1</strain>
    </source>
</reference>
<dbReference type="PROSITE" id="PS50887">
    <property type="entry name" value="GGDEF"/>
    <property type="match status" value="1"/>
</dbReference>
<evidence type="ECO:0000259" key="3">
    <source>
        <dbReference type="PROSITE" id="PS50887"/>
    </source>
</evidence>
<sequence>MSELNLAGRQEILKQIDQFKLQLEEARLKHRDASFKHSREAQVLKRVVTNLSTACLGYNSDLDEAVCSLKSAFQQQQDISKLIPRLAVLERMLKQNNNTMEKQKVHLDKRVRHSGETLQRIPGLPAQLKRDLRNLLSFPSVKNHNQLDQATRLLTIYERAIKIITSSSAHSLQKTPEVNQELLNKLAEELQHLISELDFDGESGDLLNDIRIKLLVGVGTEALIELTLQILKLVIEGTHYERKTSEQFLTQVNSSLNNVIKSSNQNTEQAYSYSEHRKQMATELLDISTESQSALDAAIDLETARSAVKPLLDQIAMLTERLKHNEQRESSVIERMQHNNRQMEGLYELTQEHRRRIDDQAKRILIDPLTKVFNRTAFLERLEVEYHKWIRAQNKISLVLFDIDKFKSLNDSFGYTAGDKALKIIARTITKEARDIDVVARFSGEEFILILPDIDLKESRSLIEKIQLHISRLPFKFRDQSISVTASAACTTLKDTDTPEEVIDRLNLLLNESKRKGTNQIVIK</sequence>
<evidence type="ECO:0000256" key="2">
    <source>
        <dbReference type="ARBA" id="ARBA00034247"/>
    </source>
</evidence>
<evidence type="ECO:0000256" key="1">
    <source>
        <dbReference type="ARBA" id="ARBA00012528"/>
    </source>
</evidence>
<dbReference type="InterPro" id="IPR043128">
    <property type="entry name" value="Rev_trsase/Diguanyl_cyclase"/>
</dbReference>
<dbReference type="NCBIfam" id="TIGR00254">
    <property type="entry name" value="GGDEF"/>
    <property type="match status" value="1"/>
</dbReference>
<dbReference type="Pfam" id="PF00990">
    <property type="entry name" value="GGDEF"/>
    <property type="match status" value="1"/>
</dbReference>
<dbReference type="EMBL" id="JAQLOI010000001">
    <property type="protein sequence ID" value="MDB1124629.1"/>
    <property type="molecule type" value="Genomic_DNA"/>
</dbReference>
<evidence type="ECO:0000313" key="4">
    <source>
        <dbReference type="EMBL" id="MDB1124629.1"/>
    </source>
</evidence>
<dbReference type="InterPro" id="IPR029787">
    <property type="entry name" value="Nucleotide_cyclase"/>
</dbReference>
<dbReference type="PANTHER" id="PTHR45138">
    <property type="entry name" value="REGULATORY COMPONENTS OF SENSORY TRANSDUCTION SYSTEM"/>
    <property type="match status" value="1"/>
</dbReference>
<proteinExistence type="predicted"/>
<dbReference type="InterPro" id="IPR050469">
    <property type="entry name" value="Diguanylate_Cyclase"/>
</dbReference>
<dbReference type="InterPro" id="IPR000160">
    <property type="entry name" value="GGDEF_dom"/>
</dbReference>
<dbReference type="InterPro" id="IPR048516">
    <property type="entry name" value="DGCcoil"/>
</dbReference>
<dbReference type="SUPFAM" id="SSF55073">
    <property type="entry name" value="Nucleotide cyclase"/>
    <property type="match status" value="1"/>
</dbReference>
<dbReference type="RefSeq" id="WP_272137285.1">
    <property type="nucleotide sequence ID" value="NZ_JAQLOI010000001.1"/>
</dbReference>
<dbReference type="Proteomes" id="UP001210678">
    <property type="component" value="Unassembled WGS sequence"/>
</dbReference>
<dbReference type="PANTHER" id="PTHR45138:SF9">
    <property type="entry name" value="DIGUANYLATE CYCLASE DGCM-RELATED"/>
    <property type="match status" value="1"/>
</dbReference>
<organism evidence="4 5">
    <name type="scientific">Vibrio algarum</name>
    <dbReference type="NCBI Taxonomy" id="3020714"/>
    <lineage>
        <taxon>Bacteria</taxon>
        <taxon>Pseudomonadati</taxon>
        <taxon>Pseudomonadota</taxon>
        <taxon>Gammaproteobacteria</taxon>
        <taxon>Vibrionales</taxon>
        <taxon>Vibrionaceae</taxon>
        <taxon>Vibrio</taxon>
    </lineage>
</organism>
<accession>A0ABT4YSU3</accession>
<protein>
    <recommendedName>
        <fullName evidence="1">diguanylate cyclase</fullName>
        <ecNumber evidence="1">2.7.7.65</ecNumber>
    </recommendedName>
</protein>
<dbReference type="Gene3D" id="3.30.70.270">
    <property type="match status" value="1"/>
</dbReference>
<comment type="caution">
    <text evidence="4">The sequence shown here is derived from an EMBL/GenBank/DDBJ whole genome shotgun (WGS) entry which is preliminary data.</text>
</comment>
<comment type="catalytic activity">
    <reaction evidence="2">
        <text>2 GTP = 3',3'-c-di-GMP + 2 diphosphate</text>
        <dbReference type="Rhea" id="RHEA:24898"/>
        <dbReference type="ChEBI" id="CHEBI:33019"/>
        <dbReference type="ChEBI" id="CHEBI:37565"/>
        <dbReference type="ChEBI" id="CHEBI:58805"/>
        <dbReference type="EC" id="2.7.7.65"/>
    </reaction>
</comment>
<dbReference type="SMART" id="SM00267">
    <property type="entry name" value="GGDEF"/>
    <property type="match status" value="1"/>
</dbReference>
<dbReference type="Pfam" id="PF20975">
    <property type="entry name" value="DGCcoil"/>
    <property type="match status" value="1"/>
</dbReference>
<feature type="domain" description="GGDEF" evidence="3">
    <location>
        <begin position="394"/>
        <end position="524"/>
    </location>
</feature>
<dbReference type="EC" id="2.7.7.65" evidence="1"/>
<name>A0ABT4YSU3_9VIBR</name>
<dbReference type="CDD" id="cd01949">
    <property type="entry name" value="GGDEF"/>
    <property type="match status" value="1"/>
</dbReference>
<evidence type="ECO:0000313" key="5">
    <source>
        <dbReference type="Proteomes" id="UP001210678"/>
    </source>
</evidence>
<gene>
    <name evidence="4" type="ORF">PGX00_13605</name>
</gene>
<keyword evidence="5" id="KW-1185">Reference proteome</keyword>